<evidence type="ECO:0000256" key="5">
    <source>
        <dbReference type="ARBA" id="ARBA00023242"/>
    </source>
</evidence>
<accession>A0A819IDR9</accession>
<evidence type="ECO:0000313" key="9">
    <source>
        <dbReference type="Proteomes" id="UP000663868"/>
    </source>
</evidence>
<dbReference type="InterPro" id="IPR052035">
    <property type="entry name" value="ZnF_BED_domain_contain"/>
</dbReference>
<dbReference type="GO" id="GO:0005634">
    <property type="term" value="C:nucleus"/>
    <property type="evidence" value="ECO:0007669"/>
    <property type="project" value="UniProtKB-SubCell"/>
</dbReference>
<name>A0A819IDR9_9BILA</name>
<evidence type="ECO:0000256" key="4">
    <source>
        <dbReference type="ARBA" id="ARBA00022833"/>
    </source>
</evidence>
<dbReference type="Proteomes" id="UP000663868">
    <property type="component" value="Unassembled WGS sequence"/>
</dbReference>
<comment type="subcellular location">
    <subcellularLocation>
        <location evidence="1">Nucleus</location>
    </subcellularLocation>
</comment>
<evidence type="ECO:0000313" key="8">
    <source>
        <dbReference type="EMBL" id="CAF3915088.1"/>
    </source>
</evidence>
<dbReference type="Pfam" id="PF05699">
    <property type="entry name" value="Dimer_Tnp_hAT"/>
    <property type="match status" value="1"/>
</dbReference>
<organism evidence="8 9">
    <name type="scientific">Adineta steineri</name>
    <dbReference type="NCBI Taxonomy" id="433720"/>
    <lineage>
        <taxon>Eukaryota</taxon>
        <taxon>Metazoa</taxon>
        <taxon>Spiralia</taxon>
        <taxon>Gnathifera</taxon>
        <taxon>Rotifera</taxon>
        <taxon>Eurotatoria</taxon>
        <taxon>Bdelloidea</taxon>
        <taxon>Adinetida</taxon>
        <taxon>Adinetidae</taxon>
        <taxon>Adineta</taxon>
    </lineage>
</organism>
<dbReference type="GO" id="GO:0046983">
    <property type="term" value="F:protein dimerization activity"/>
    <property type="evidence" value="ECO:0007669"/>
    <property type="project" value="InterPro"/>
</dbReference>
<comment type="caution">
    <text evidence="8">The sequence shown here is derived from an EMBL/GenBank/DDBJ whole genome shotgun (WGS) entry which is preliminary data.</text>
</comment>
<keyword evidence="5" id="KW-0539">Nucleus</keyword>
<keyword evidence="2" id="KW-0479">Metal-binding</keyword>
<feature type="domain" description="HAT C-terminal dimerisation" evidence="7">
    <location>
        <begin position="789"/>
        <end position="868"/>
    </location>
</feature>
<proteinExistence type="predicted"/>
<feature type="region of interest" description="Disordered" evidence="6">
    <location>
        <begin position="725"/>
        <end position="744"/>
    </location>
</feature>
<dbReference type="PANTHER" id="PTHR46481:SF10">
    <property type="entry name" value="ZINC FINGER BED DOMAIN-CONTAINING PROTEIN 39"/>
    <property type="match status" value="1"/>
</dbReference>
<dbReference type="InterPro" id="IPR012337">
    <property type="entry name" value="RNaseH-like_sf"/>
</dbReference>
<feature type="compositionally biased region" description="Low complexity" evidence="6">
    <location>
        <begin position="29"/>
        <end position="130"/>
    </location>
</feature>
<feature type="compositionally biased region" description="Low complexity" evidence="6">
    <location>
        <begin position="725"/>
        <end position="738"/>
    </location>
</feature>
<feature type="compositionally biased region" description="Low complexity" evidence="6">
    <location>
        <begin position="400"/>
        <end position="414"/>
    </location>
</feature>
<gene>
    <name evidence="8" type="ORF">KXQ929_LOCUS23575</name>
</gene>
<dbReference type="InterPro" id="IPR008906">
    <property type="entry name" value="HATC_C_dom"/>
</dbReference>
<protein>
    <recommendedName>
        <fullName evidence="7">HAT C-terminal dimerisation domain-containing protein</fullName>
    </recommendedName>
</protein>
<keyword evidence="3" id="KW-0863">Zinc-finger</keyword>
<dbReference type="EMBL" id="CAJOBB010001883">
    <property type="protein sequence ID" value="CAF3915088.1"/>
    <property type="molecule type" value="Genomic_DNA"/>
</dbReference>
<dbReference type="AlphaFoldDB" id="A0A819IDR9"/>
<evidence type="ECO:0000256" key="2">
    <source>
        <dbReference type="ARBA" id="ARBA00022723"/>
    </source>
</evidence>
<feature type="compositionally biased region" description="Basic residues" evidence="6">
    <location>
        <begin position="1"/>
        <end position="10"/>
    </location>
</feature>
<keyword evidence="4" id="KW-0862">Zinc</keyword>
<evidence type="ECO:0000256" key="1">
    <source>
        <dbReference type="ARBA" id="ARBA00004123"/>
    </source>
</evidence>
<reference evidence="8" key="1">
    <citation type="submission" date="2021-02" db="EMBL/GenBank/DDBJ databases">
        <authorList>
            <person name="Nowell W R."/>
        </authorList>
    </citation>
    <scope>NUCLEOTIDE SEQUENCE</scope>
</reference>
<dbReference type="GO" id="GO:0008270">
    <property type="term" value="F:zinc ion binding"/>
    <property type="evidence" value="ECO:0007669"/>
    <property type="project" value="UniProtKB-KW"/>
</dbReference>
<evidence type="ECO:0000256" key="3">
    <source>
        <dbReference type="ARBA" id="ARBA00022771"/>
    </source>
</evidence>
<dbReference type="PANTHER" id="PTHR46481">
    <property type="entry name" value="ZINC FINGER BED DOMAIN-CONTAINING PROTEIN 4"/>
    <property type="match status" value="1"/>
</dbReference>
<feature type="region of interest" description="Disordered" evidence="6">
    <location>
        <begin position="399"/>
        <end position="420"/>
    </location>
</feature>
<evidence type="ECO:0000259" key="7">
    <source>
        <dbReference type="Pfam" id="PF05699"/>
    </source>
</evidence>
<dbReference type="SUPFAM" id="SSF53098">
    <property type="entry name" value="Ribonuclease H-like"/>
    <property type="match status" value="1"/>
</dbReference>
<evidence type="ECO:0000256" key="6">
    <source>
        <dbReference type="SAM" id="MobiDB-lite"/>
    </source>
</evidence>
<feature type="region of interest" description="Disordered" evidence="6">
    <location>
        <begin position="1"/>
        <end position="130"/>
    </location>
</feature>
<sequence>MEKRKRKKTGKAPVRQLLDDEEFFDDSPTTTRSTNSFSSSNSNNNNFNRLTNKNNISSPSNNSNSDSNSNTASPSNNSNSDSNSNTASSLNNSNTASLLNNSDSINNTASSLSNNNNNDSNTTSLLNNNNNTTSLIPVNITGRKSCSKVWLWAIKSADGQSAACKLCDFTCTTADHSTSTIRYHLIKEHDKYDLIVKSSEESDKPNISEHLKRELHYLCYRAIIIDQRPFNDFRKSGILDIFKKISPGYTPPHRNQVSKELKNLHNHYTNLLKNELKQVDYIGLTFDFWTNRQSMSFLCITGHWFKDPPLEFVSTIIDYSCFNERHTATNIAQVLKEKLMNLDIYHKIIAITCDGAPNVVAALNQLDDFIKRIWCCAHRLHIVVINALGFWKQLDDKDNTTSSSTNPATTSITSADVTSKSQENVMDVSWCSEDQPDNSSNVDTNNNNLITANDMNLSHQPDKEEIDLIDGEEDIDEIENIDLIEDCWSTTIDTTVATTEEIQIIIKLLKKCRNIARISKKSTIISAFIRAYNLLVNVNKTISIDCKSRWNSTFKLLESLILCKDAIVKLFNEKRTLKLTKDQIDKLCSMELNSHDWDFLSSLYYVLKPFFGATHLMSGKYYPSIGLSYHAIQKVYGFCLHYQNNNEQIIRLKKLLLSQLYKYFFNDPQQLEYLQYHAFFDPAAHRTFSDLETQQCERYVRNLVLNNTYPIKQVSADTEKSLSTAGGNSSYSTTSSESQHPFLSSNTSKVKSAYDAFIEACEDQEISYQSTKEKSKRILINEELKYFRNAVQDFNSKNEPSTTTAIDFWRKYHLQLPYLFNLVKVHLAACGTSVPSESAFSVSAYTARKERSRLSPENLCYSVFLKDKLGKS</sequence>